<dbReference type="GO" id="GO:0008194">
    <property type="term" value="F:UDP-glycosyltransferase activity"/>
    <property type="evidence" value="ECO:0007669"/>
    <property type="project" value="InterPro"/>
</dbReference>
<dbReference type="Pfam" id="PF06722">
    <property type="entry name" value="EryCIII-like_C"/>
    <property type="match status" value="1"/>
</dbReference>
<dbReference type="PANTHER" id="PTHR48050">
    <property type="entry name" value="STEROL 3-BETA-GLUCOSYLTRANSFERASE"/>
    <property type="match status" value="1"/>
</dbReference>
<proteinExistence type="predicted"/>
<feature type="domain" description="Erythromycin biosynthesis protein CIII-like C-terminal" evidence="1">
    <location>
        <begin position="251"/>
        <end position="364"/>
    </location>
</feature>
<name>A0A930VQV8_9ACTN</name>
<dbReference type="InterPro" id="IPR010610">
    <property type="entry name" value="EryCIII-like_C"/>
</dbReference>
<dbReference type="AlphaFoldDB" id="A0A930VQV8"/>
<dbReference type="CDD" id="cd03784">
    <property type="entry name" value="GT1_Gtf-like"/>
    <property type="match status" value="1"/>
</dbReference>
<dbReference type="PANTHER" id="PTHR48050:SF13">
    <property type="entry name" value="STEROL 3-BETA-GLUCOSYLTRANSFERASE UGT80A2"/>
    <property type="match status" value="1"/>
</dbReference>
<accession>A0A930VQV8</accession>
<dbReference type="InterPro" id="IPR050426">
    <property type="entry name" value="Glycosyltransferase_28"/>
</dbReference>
<organism evidence="2 3">
    <name type="scientific">Nocardioides agariphilus</name>
    <dbReference type="NCBI Taxonomy" id="433664"/>
    <lineage>
        <taxon>Bacteria</taxon>
        <taxon>Bacillati</taxon>
        <taxon>Actinomycetota</taxon>
        <taxon>Actinomycetes</taxon>
        <taxon>Propionibacteriales</taxon>
        <taxon>Nocardioidaceae</taxon>
        <taxon>Nocardioides</taxon>
    </lineage>
</organism>
<evidence type="ECO:0000313" key="2">
    <source>
        <dbReference type="EMBL" id="MBF4769328.1"/>
    </source>
</evidence>
<evidence type="ECO:0000259" key="1">
    <source>
        <dbReference type="Pfam" id="PF06722"/>
    </source>
</evidence>
<keyword evidence="3" id="KW-1185">Reference proteome</keyword>
<dbReference type="EMBL" id="JADKPO010000023">
    <property type="protein sequence ID" value="MBF4769328.1"/>
    <property type="molecule type" value="Genomic_DNA"/>
</dbReference>
<dbReference type="GO" id="GO:0016758">
    <property type="term" value="F:hexosyltransferase activity"/>
    <property type="evidence" value="ECO:0007669"/>
    <property type="project" value="UniProtKB-ARBA"/>
</dbReference>
<dbReference type="RefSeq" id="WP_194697469.1">
    <property type="nucleotide sequence ID" value="NZ_JADKPO010000023.1"/>
</dbReference>
<dbReference type="SUPFAM" id="SSF53756">
    <property type="entry name" value="UDP-Glycosyltransferase/glycogen phosphorylase"/>
    <property type="match status" value="1"/>
</dbReference>
<evidence type="ECO:0000313" key="3">
    <source>
        <dbReference type="Proteomes" id="UP000660668"/>
    </source>
</evidence>
<reference evidence="2" key="1">
    <citation type="submission" date="2020-11" db="EMBL/GenBank/DDBJ databases">
        <title>Nocardioides cynanchi sp. nov., isolated from soil of rhizosphere of Cynanchum wilfordii.</title>
        <authorList>
            <person name="Lee J.-S."/>
            <person name="Suh M.K."/>
            <person name="Kim J.-S."/>
        </authorList>
    </citation>
    <scope>NUCLEOTIDE SEQUENCE</scope>
    <source>
        <strain evidence="2">KCTC 19276</strain>
    </source>
</reference>
<sequence length="366" mass="38052">MRVLISSTAGQGHVQPMIPLARALLDQGHDLVWAAPPEAVPRIAAAGFDVRRSGQDVAWCGAEYARRWPEARDLPMDQAIVHMYPRLFADVAATAALPDLTDIVDEFRPDLVVHEAAEYAAARLAARLGVPAVTHGIGLGIRPALVVEACTRAGAPLPATVLDICPPSLRPSDTPPPPGALPLRTADLEPLPGDQLPHEIAATIDGAGGRPVVHLTFGTVYASPDDLRRTARALAALDLLVVVSGALDEPVPGVVLAQYAPYSLLLPRCAAVVSQAGAGVAFKTLAAGVPQVCVPKGATDQFRNASAIERAGAGLRLVGPDATPEAIAEAVRRLLDEGSFARAASRLSAEIAAMPSPADVVRRLAG</sequence>
<dbReference type="InterPro" id="IPR002213">
    <property type="entry name" value="UDP_glucos_trans"/>
</dbReference>
<dbReference type="Proteomes" id="UP000660668">
    <property type="component" value="Unassembled WGS sequence"/>
</dbReference>
<dbReference type="GO" id="GO:0017000">
    <property type="term" value="P:antibiotic biosynthetic process"/>
    <property type="evidence" value="ECO:0007669"/>
    <property type="project" value="UniProtKB-ARBA"/>
</dbReference>
<comment type="caution">
    <text evidence="2">The sequence shown here is derived from an EMBL/GenBank/DDBJ whole genome shotgun (WGS) entry which is preliminary data.</text>
</comment>
<protein>
    <submittedName>
        <fullName evidence="2">Glycosyltransferase family 1 protein</fullName>
    </submittedName>
</protein>
<gene>
    <name evidence="2" type="ORF">ISU10_16290</name>
</gene>
<dbReference type="Gene3D" id="3.40.50.2000">
    <property type="entry name" value="Glycogen Phosphorylase B"/>
    <property type="match status" value="2"/>
</dbReference>